<feature type="transmembrane region" description="Helical" evidence="1">
    <location>
        <begin position="27"/>
        <end position="45"/>
    </location>
</feature>
<dbReference type="PANTHER" id="PTHR34351">
    <property type="entry name" value="SLR1927 PROTEIN-RELATED"/>
    <property type="match status" value="1"/>
</dbReference>
<dbReference type="AlphaFoldDB" id="A0A448VNV9"/>
<evidence type="ECO:0000313" key="3">
    <source>
        <dbReference type="Proteomes" id="UP000272771"/>
    </source>
</evidence>
<accession>A0A448VNV9</accession>
<proteinExistence type="predicted"/>
<feature type="transmembrane region" description="Helical" evidence="1">
    <location>
        <begin position="51"/>
        <end position="71"/>
    </location>
</feature>
<dbReference type="EMBL" id="LR134533">
    <property type="protein sequence ID" value="VEJ51457.1"/>
    <property type="molecule type" value="Genomic_DNA"/>
</dbReference>
<keyword evidence="1" id="KW-0812">Transmembrane</keyword>
<dbReference type="OrthoDB" id="5298497at2"/>
<name>A0A448VNV9_9NEIS</name>
<keyword evidence="1" id="KW-0472">Membrane</keyword>
<organism evidence="2 3">
    <name type="scientific">Neisseria weaveri</name>
    <dbReference type="NCBI Taxonomy" id="28091"/>
    <lineage>
        <taxon>Bacteria</taxon>
        <taxon>Pseudomonadati</taxon>
        <taxon>Pseudomonadota</taxon>
        <taxon>Betaproteobacteria</taxon>
        <taxon>Neisseriales</taxon>
        <taxon>Neisseriaceae</taxon>
        <taxon>Neisseria</taxon>
    </lineage>
</organism>
<protein>
    <submittedName>
        <fullName evidence="2">Uncharacterized conserved protein (Some members contain a von Willebrand factor type A (VWA) domain)</fullName>
    </submittedName>
</protein>
<gene>
    <name evidence="2" type="ORF">NCTC12742_01345</name>
</gene>
<sequence>MWPLRKRRLPAVAGRSPRVADLYCRPTRFGIGVLVVMVLLWLVGLQYQANLAYIAAFWLTGFLIAAVMLNFRQLLGLQIDVDMADEVFAGGTVALRLTVPENRRSRWIWLCGEAETPSAQGRLSENGWQLWQVGPDSNSDGPTDGGGFVWQLDAPLRGYIYAPPLRTASVAPFGICMVECVWRWPKRAVVFPKPIAHELPLQGHAEAGSERTDTADGSGDLSYLQAHQEGASLQHVAWKMYAKTGELLDKRFEEALAKVDETVISYADYPSEGSKERLAGLLCFRVLEAERRHLPYSLVLPDRTIAPQNGQREKCLTALALW</sequence>
<dbReference type="RefSeq" id="WP_004282418.1">
    <property type="nucleotide sequence ID" value="NZ_CAUJRG010000011.1"/>
</dbReference>
<dbReference type="STRING" id="28091.SAMEA3174300_01970"/>
<evidence type="ECO:0000313" key="2">
    <source>
        <dbReference type="EMBL" id="VEJ51457.1"/>
    </source>
</evidence>
<keyword evidence="3" id="KW-1185">Reference proteome</keyword>
<dbReference type="PANTHER" id="PTHR34351:SF1">
    <property type="entry name" value="SLR1927 PROTEIN"/>
    <property type="match status" value="1"/>
</dbReference>
<dbReference type="Proteomes" id="UP000272771">
    <property type="component" value="Chromosome"/>
</dbReference>
<reference evidence="2 3" key="1">
    <citation type="submission" date="2018-12" db="EMBL/GenBank/DDBJ databases">
        <authorList>
            <consortium name="Pathogen Informatics"/>
        </authorList>
    </citation>
    <scope>NUCLEOTIDE SEQUENCE [LARGE SCALE GENOMIC DNA]</scope>
    <source>
        <strain evidence="2 3">NCTC12742</strain>
    </source>
</reference>
<keyword evidence="1" id="KW-1133">Transmembrane helix</keyword>
<evidence type="ECO:0000256" key="1">
    <source>
        <dbReference type="SAM" id="Phobius"/>
    </source>
</evidence>